<proteinExistence type="inferred from homology"/>
<dbReference type="InterPro" id="IPR013196">
    <property type="entry name" value="HTH_11"/>
</dbReference>
<dbReference type="InterPro" id="IPR004143">
    <property type="entry name" value="BPL_LPL_catalytic"/>
</dbReference>
<dbReference type="Pfam" id="PF03099">
    <property type="entry name" value="BPL_LplA_LipB"/>
    <property type="match status" value="1"/>
</dbReference>
<keyword evidence="6" id="KW-0804">Transcription</keyword>
<dbReference type="GO" id="GO:0003677">
    <property type="term" value="F:DNA binding"/>
    <property type="evidence" value="ECO:0007669"/>
    <property type="project" value="UniProtKB-UniRule"/>
</dbReference>
<evidence type="ECO:0000256" key="2">
    <source>
        <dbReference type="ARBA" id="ARBA00022741"/>
    </source>
</evidence>
<dbReference type="HAMAP" id="MF_00978">
    <property type="entry name" value="Bifunct_BirA"/>
    <property type="match status" value="1"/>
</dbReference>
<dbReference type="SUPFAM" id="SSF50037">
    <property type="entry name" value="C-terminal domain of transcriptional repressors"/>
    <property type="match status" value="1"/>
</dbReference>
<keyword evidence="4 6" id="KW-0092">Biotin</keyword>
<dbReference type="AlphaFoldDB" id="A0A7X1AV03"/>
<evidence type="ECO:0000256" key="3">
    <source>
        <dbReference type="ARBA" id="ARBA00022840"/>
    </source>
</evidence>
<gene>
    <name evidence="6" type="primary">birA</name>
    <name evidence="8" type="ORF">H5P30_00245</name>
</gene>
<dbReference type="Gene3D" id="2.30.30.100">
    <property type="match status" value="1"/>
</dbReference>
<dbReference type="Proteomes" id="UP000525652">
    <property type="component" value="Unassembled WGS sequence"/>
</dbReference>
<comment type="similarity">
    <text evidence="6">Belongs to the biotin--protein ligase family.</text>
</comment>
<dbReference type="InterPro" id="IPR036390">
    <property type="entry name" value="WH_DNA-bd_sf"/>
</dbReference>
<keyword evidence="6" id="KW-0805">Transcription regulation</keyword>
<evidence type="ECO:0000313" key="9">
    <source>
        <dbReference type="Proteomes" id="UP000525652"/>
    </source>
</evidence>
<dbReference type="CDD" id="cd00090">
    <property type="entry name" value="HTH_ARSR"/>
    <property type="match status" value="1"/>
</dbReference>
<comment type="caution">
    <text evidence="8">The sequence shown here is derived from an EMBL/GenBank/DDBJ whole genome shotgun (WGS) entry which is preliminary data.</text>
</comment>
<dbReference type="EC" id="6.3.4.15" evidence="6"/>
<dbReference type="InterPro" id="IPR004408">
    <property type="entry name" value="Biotin_CoA_COase_ligase"/>
</dbReference>
<keyword evidence="6" id="KW-0238">DNA-binding</keyword>
<dbReference type="GO" id="GO:0005524">
    <property type="term" value="F:ATP binding"/>
    <property type="evidence" value="ECO:0007669"/>
    <property type="project" value="UniProtKB-UniRule"/>
</dbReference>
<keyword evidence="9" id="KW-1185">Reference proteome</keyword>
<dbReference type="GO" id="GO:0005737">
    <property type="term" value="C:cytoplasm"/>
    <property type="evidence" value="ECO:0007669"/>
    <property type="project" value="TreeGrafter"/>
</dbReference>
<keyword evidence="6" id="KW-0678">Repressor</keyword>
<feature type="DNA-binding region" description="H-T-H motif" evidence="6">
    <location>
        <begin position="26"/>
        <end position="45"/>
    </location>
</feature>
<dbReference type="GO" id="GO:0006355">
    <property type="term" value="P:regulation of DNA-templated transcription"/>
    <property type="evidence" value="ECO:0007669"/>
    <property type="project" value="UniProtKB-UniRule"/>
</dbReference>
<keyword evidence="1 6" id="KW-0436">Ligase</keyword>
<dbReference type="CDD" id="cd16442">
    <property type="entry name" value="BPL"/>
    <property type="match status" value="1"/>
</dbReference>
<feature type="binding site" evidence="6">
    <location>
        <begin position="97"/>
        <end position="99"/>
    </location>
    <ligand>
        <name>biotin</name>
        <dbReference type="ChEBI" id="CHEBI:57586"/>
    </ligand>
</feature>
<dbReference type="GO" id="GO:0004077">
    <property type="term" value="F:biotin--[biotin carboxyl-carrier protein] ligase activity"/>
    <property type="evidence" value="ECO:0007669"/>
    <property type="project" value="UniProtKB-UniRule"/>
</dbReference>
<dbReference type="InterPro" id="IPR030855">
    <property type="entry name" value="Bifunct_BirA"/>
</dbReference>
<comment type="catalytic activity">
    <reaction evidence="5 6">
        <text>biotin + L-lysyl-[protein] + ATP = N(6)-biotinyl-L-lysyl-[protein] + AMP + diphosphate + H(+)</text>
        <dbReference type="Rhea" id="RHEA:11756"/>
        <dbReference type="Rhea" id="RHEA-COMP:9752"/>
        <dbReference type="Rhea" id="RHEA-COMP:10505"/>
        <dbReference type="ChEBI" id="CHEBI:15378"/>
        <dbReference type="ChEBI" id="CHEBI:29969"/>
        <dbReference type="ChEBI" id="CHEBI:30616"/>
        <dbReference type="ChEBI" id="CHEBI:33019"/>
        <dbReference type="ChEBI" id="CHEBI:57586"/>
        <dbReference type="ChEBI" id="CHEBI:83144"/>
        <dbReference type="ChEBI" id="CHEBI:456215"/>
        <dbReference type="EC" id="6.3.4.15"/>
    </reaction>
</comment>
<dbReference type="Pfam" id="PF08279">
    <property type="entry name" value="HTH_11"/>
    <property type="match status" value="1"/>
</dbReference>
<evidence type="ECO:0000256" key="1">
    <source>
        <dbReference type="ARBA" id="ARBA00022598"/>
    </source>
</evidence>
<protein>
    <recommendedName>
        <fullName evidence="6">Bifunctional ligase/repressor BirA</fullName>
    </recommendedName>
    <alternativeName>
        <fullName evidence="6">Biotin--[acetyl-CoA-carboxylase] ligase</fullName>
        <ecNumber evidence="6">6.3.4.15</ecNumber>
    </alternativeName>
    <alternativeName>
        <fullName evidence="6">Biotin--protein ligase</fullName>
    </alternativeName>
    <alternativeName>
        <fullName evidence="6">Biotin-[acetyl-CoA carboxylase] synthetase</fullName>
    </alternativeName>
</protein>
<dbReference type="EMBL" id="JACHVA010000005">
    <property type="protein sequence ID" value="MBC2600204.1"/>
    <property type="molecule type" value="Genomic_DNA"/>
</dbReference>
<dbReference type="PANTHER" id="PTHR12835">
    <property type="entry name" value="BIOTIN PROTEIN LIGASE"/>
    <property type="match status" value="1"/>
</dbReference>
<feature type="binding site" evidence="6">
    <location>
        <position position="192"/>
    </location>
    <ligand>
        <name>biotin</name>
        <dbReference type="ChEBI" id="CHEBI:57586"/>
    </ligand>
</feature>
<dbReference type="RefSeq" id="WP_185690962.1">
    <property type="nucleotide sequence ID" value="NZ_JACHVA010000005.1"/>
</dbReference>
<dbReference type="Gene3D" id="1.10.10.10">
    <property type="entry name" value="Winged helix-like DNA-binding domain superfamily/Winged helix DNA-binding domain"/>
    <property type="match status" value="1"/>
</dbReference>
<dbReference type="Gene3D" id="3.30.930.10">
    <property type="entry name" value="Bira Bifunctional Protein, Domain 2"/>
    <property type="match status" value="1"/>
</dbReference>
<comment type="function">
    <text evidence="6">Acts both as a biotin--[acetyl-CoA-carboxylase] ligase and a repressor.</text>
</comment>
<comment type="caution">
    <text evidence="6">Lacks conserved residue(s) required for the propagation of feature annotation.</text>
</comment>
<sequence>MTMRIDSPDVQILRALRSSPESFCSGQDLAQQLGMSRVAVWKRLENLKKLGFVIEAIRKKGYQLSQTPEQATEAGILSHLPPDSSLQELILTETSASTNNEVMRLLATGSEAPLACITRRQPGGKGRRGNSWSGDFPGNLYGSLGFRPDIHPRRIGLLTIWTGLRICKRIGEMTDLPIQLKWPNDLYINGRKLAGILSESTLETERITALVIGVGMNINMETEDFPPDLRATATSLAIEAEHTFSLDAIISAVVEEVLGATSDCITGIDEDRLADDWEKLACFLGKAVYVFNSDGTKSTGTLSGIDRAGSLLLRTPSGALQSFRAGDVSLRPDAS</sequence>
<dbReference type="NCBIfam" id="TIGR00121">
    <property type="entry name" value="birA_ligase"/>
    <property type="match status" value="1"/>
</dbReference>
<feature type="binding site" evidence="6">
    <location>
        <position position="121"/>
    </location>
    <ligand>
        <name>biotin</name>
        <dbReference type="ChEBI" id="CHEBI:57586"/>
    </ligand>
</feature>
<dbReference type="SUPFAM" id="SSF46785">
    <property type="entry name" value="Winged helix' DNA-binding domain"/>
    <property type="match status" value="1"/>
</dbReference>
<evidence type="ECO:0000256" key="4">
    <source>
        <dbReference type="ARBA" id="ARBA00023267"/>
    </source>
</evidence>
<keyword evidence="2 6" id="KW-0547">Nucleotide-binding</keyword>
<feature type="domain" description="BPL/LPL catalytic" evidence="7">
    <location>
        <begin position="78"/>
        <end position="265"/>
    </location>
</feature>
<dbReference type="InterPro" id="IPR003142">
    <property type="entry name" value="BPL_C"/>
</dbReference>
<evidence type="ECO:0000259" key="7">
    <source>
        <dbReference type="PROSITE" id="PS51733"/>
    </source>
</evidence>
<dbReference type="InterPro" id="IPR011991">
    <property type="entry name" value="ArsR-like_HTH"/>
</dbReference>
<dbReference type="InterPro" id="IPR045864">
    <property type="entry name" value="aa-tRNA-synth_II/BPL/LPL"/>
</dbReference>
<dbReference type="Pfam" id="PF02237">
    <property type="entry name" value="BPL_C"/>
    <property type="match status" value="1"/>
</dbReference>
<dbReference type="PROSITE" id="PS51733">
    <property type="entry name" value="BPL_LPL_CATALYTIC"/>
    <property type="match status" value="1"/>
</dbReference>
<dbReference type="InterPro" id="IPR036388">
    <property type="entry name" value="WH-like_DNA-bd_sf"/>
</dbReference>
<dbReference type="PANTHER" id="PTHR12835:SF5">
    <property type="entry name" value="BIOTIN--PROTEIN LIGASE"/>
    <property type="match status" value="1"/>
</dbReference>
<evidence type="ECO:0000256" key="6">
    <source>
        <dbReference type="HAMAP-Rule" id="MF_00978"/>
    </source>
</evidence>
<evidence type="ECO:0000313" key="8">
    <source>
        <dbReference type="EMBL" id="MBC2600204.1"/>
    </source>
</evidence>
<evidence type="ECO:0000256" key="5">
    <source>
        <dbReference type="ARBA" id="ARBA00047846"/>
    </source>
</evidence>
<accession>A0A7X1AV03</accession>
<reference evidence="8 9" key="1">
    <citation type="submission" date="2020-07" db="EMBL/GenBank/DDBJ databases">
        <authorList>
            <person name="Feng X."/>
        </authorList>
    </citation>
    <scope>NUCLEOTIDE SEQUENCE [LARGE SCALE GENOMIC DNA]</scope>
    <source>
        <strain evidence="8 9">JCM14086</strain>
    </source>
</reference>
<organism evidence="8 9">
    <name type="scientific">Puniceicoccus vermicola</name>
    <dbReference type="NCBI Taxonomy" id="388746"/>
    <lineage>
        <taxon>Bacteria</taxon>
        <taxon>Pseudomonadati</taxon>
        <taxon>Verrucomicrobiota</taxon>
        <taxon>Opitutia</taxon>
        <taxon>Puniceicoccales</taxon>
        <taxon>Puniceicoccaceae</taxon>
        <taxon>Puniceicoccus</taxon>
    </lineage>
</organism>
<dbReference type="InterPro" id="IPR008988">
    <property type="entry name" value="Transcriptional_repressor_C"/>
</dbReference>
<name>A0A7X1AV03_9BACT</name>
<keyword evidence="3 6" id="KW-0067">ATP-binding</keyword>
<dbReference type="SUPFAM" id="SSF55681">
    <property type="entry name" value="Class II aaRS and biotin synthetases"/>
    <property type="match status" value="1"/>
</dbReference>